<evidence type="ECO:0000256" key="1">
    <source>
        <dbReference type="ARBA" id="ARBA00022448"/>
    </source>
</evidence>
<comment type="caution">
    <text evidence="7">The sequence shown here is derived from an EMBL/GenBank/DDBJ whole genome shotgun (WGS) entry which is preliminary data.</text>
</comment>
<dbReference type="GO" id="GO:0005245">
    <property type="term" value="F:voltage-gated calcium channel activity"/>
    <property type="evidence" value="ECO:0007669"/>
    <property type="project" value="InterPro"/>
</dbReference>
<dbReference type="Proteomes" id="UP000663879">
    <property type="component" value="Unassembled WGS sequence"/>
</dbReference>
<keyword evidence="5" id="KW-0407">Ion channel</keyword>
<evidence type="ECO:0000313" key="8">
    <source>
        <dbReference type="Proteomes" id="UP000663879"/>
    </source>
</evidence>
<accession>A0A813UB71</accession>
<dbReference type="OrthoDB" id="416585at2759"/>
<keyword evidence="6" id="KW-1133">Transmembrane helix</keyword>
<keyword evidence="3" id="KW-0106">Calcium</keyword>
<evidence type="ECO:0000256" key="4">
    <source>
        <dbReference type="ARBA" id="ARBA00023065"/>
    </source>
</evidence>
<protein>
    <submittedName>
        <fullName evidence="7">Uncharacterized protein</fullName>
    </submittedName>
</protein>
<keyword evidence="2" id="KW-0677">Repeat</keyword>
<evidence type="ECO:0000256" key="2">
    <source>
        <dbReference type="ARBA" id="ARBA00022737"/>
    </source>
</evidence>
<gene>
    <name evidence="7" type="ORF">OXX778_LOCUS7466</name>
</gene>
<dbReference type="PANTHER" id="PTHR46988">
    <property type="entry name" value="TWO PORE CALCIUM CHANNEL PROTEIN 1"/>
    <property type="match status" value="1"/>
</dbReference>
<keyword evidence="1" id="KW-0813">Transport</keyword>
<organism evidence="7 8">
    <name type="scientific">Brachionus calyciflorus</name>
    <dbReference type="NCBI Taxonomy" id="104777"/>
    <lineage>
        <taxon>Eukaryota</taxon>
        <taxon>Metazoa</taxon>
        <taxon>Spiralia</taxon>
        <taxon>Gnathifera</taxon>
        <taxon>Rotifera</taxon>
        <taxon>Eurotatoria</taxon>
        <taxon>Monogononta</taxon>
        <taxon>Pseudotrocha</taxon>
        <taxon>Ploima</taxon>
        <taxon>Brachionidae</taxon>
        <taxon>Brachionus</taxon>
    </lineage>
</organism>
<evidence type="ECO:0000313" key="7">
    <source>
        <dbReference type="EMBL" id="CAF0821002.1"/>
    </source>
</evidence>
<dbReference type="Gene3D" id="1.10.287.70">
    <property type="match status" value="1"/>
</dbReference>
<dbReference type="PANTHER" id="PTHR46988:SF2">
    <property type="entry name" value="TWO PORE CALCIUM CHANNEL PROTEIN 1"/>
    <property type="match status" value="1"/>
</dbReference>
<evidence type="ECO:0000256" key="6">
    <source>
        <dbReference type="SAM" id="Phobius"/>
    </source>
</evidence>
<name>A0A813UB71_9BILA</name>
<proteinExistence type="predicted"/>
<sequence>MVVNQWHILSRGFEDALKSKWVRLYFFSFHISCVIISLNIFTAFIIEAFLLEYETEDSGAESVDSKLEKRIKELGLAYEGPEISDDVESPDKTLMTKIVEFFNSLKEILNEKDSSNENNNNLNGFRFHINSKEAKPVEILLQRMFLNEIDISIDSTI</sequence>
<keyword evidence="6" id="KW-0812">Transmembrane</keyword>
<keyword evidence="4" id="KW-0406">Ion transport</keyword>
<feature type="transmembrane region" description="Helical" evidence="6">
    <location>
        <begin position="24"/>
        <end position="46"/>
    </location>
</feature>
<evidence type="ECO:0000256" key="5">
    <source>
        <dbReference type="ARBA" id="ARBA00023303"/>
    </source>
</evidence>
<keyword evidence="8" id="KW-1185">Reference proteome</keyword>
<dbReference type="EMBL" id="CAJNOC010000955">
    <property type="protein sequence ID" value="CAF0821002.1"/>
    <property type="molecule type" value="Genomic_DNA"/>
</dbReference>
<reference evidence="7" key="1">
    <citation type="submission" date="2021-02" db="EMBL/GenBank/DDBJ databases">
        <authorList>
            <person name="Nowell W R."/>
        </authorList>
    </citation>
    <scope>NUCLEOTIDE SEQUENCE</scope>
    <source>
        <strain evidence="7">Ploen Becks lab</strain>
    </source>
</reference>
<keyword evidence="6" id="KW-0472">Membrane</keyword>
<dbReference type="InterPro" id="IPR044581">
    <property type="entry name" value="TPC1_plant"/>
</dbReference>
<evidence type="ECO:0000256" key="3">
    <source>
        <dbReference type="ARBA" id="ARBA00022837"/>
    </source>
</evidence>
<dbReference type="AlphaFoldDB" id="A0A813UB71"/>